<organism evidence="1 2">
    <name type="scientific">Panagrellus redivivus</name>
    <name type="common">Microworm</name>
    <dbReference type="NCBI Taxonomy" id="6233"/>
    <lineage>
        <taxon>Eukaryota</taxon>
        <taxon>Metazoa</taxon>
        <taxon>Ecdysozoa</taxon>
        <taxon>Nematoda</taxon>
        <taxon>Chromadorea</taxon>
        <taxon>Rhabditida</taxon>
        <taxon>Tylenchina</taxon>
        <taxon>Panagrolaimomorpha</taxon>
        <taxon>Panagrolaimoidea</taxon>
        <taxon>Panagrolaimidae</taxon>
        <taxon>Panagrellus</taxon>
    </lineage>
</organism>
<reference evidence="1" key="1">
    <citation type="journal article" date="2013" name="Genetics">
        <title>The draft genome and transcriptome of Panagrellus redivivus are shaped by the harsh demands of a free-living lifestyle.</title>
        <authorList>
            <person name="Srinivasan J."/>
            <person name="Dillman A.R."/>
            <person name="Macchietto M.G."/>
            <person name="Heikkinen L."/>
            <person name="Lakso M."/>
            <person name="Fracchia K.M."/>
            <person name="Antoshechkin I."/>
            <person name="Mortazavi A."/>
            <person name="Wong G."/>
            <person name="Sternberg P.W."/>
        </authorList>
    </citation>
    <scope>NUCLEOTIDE SEQUENCE [LARGE SCALE GENOMIC DNA]</scope>
    <source>
        <strain evidence="1">MT8872</strain>
    </source>
</reference>
<keyword evidence="1" id="KW-1185">Reference proteome</keyword>
<protein>
    <submittedName>
        <fullName evidence="2">DUF362 domain-containing protein</fullName>
    </submittedName>
</protein>
<name>A0A7E4V975_PANRE</name>
<evidence type="ECO:0000313" key="1">
    <source>
        <dbReference type="Proteomes" id="UP000492821"/>
    </source>
</evidence>
<accession>A0A7E4V975</accession>
<proteinExistence type="predicted"/>
<evidence type="ECO:0000313" key="2">
    <source>
        <dbReference type="WBParaSite" id="Pan_g18060.t1"/>
    </source>
</evidence>
<dbReference type="Proteomes" id="UP000492821">
    <property type="component" value="Unassembled WGS sequence"/>
</dbReference>
<dbReference type="AlphaFoldDB" id="A0A7E4V975"/>
<sequence>MPYPFERLKYGLRRRLRKLASPAEAYELQIASPNYYGLQPKQTLKPVGVVGVAVDVGILWSMMTGMMITTKLTKSVLPDNGTTATPQEIDHALKALARDTNPFETDCFDISALQTVWNVEAFFKKRLPTLQICGDVSTTMGISAWIYCNLHRPW</sequence>
<dbReference type="WBParaSite" id="Pan_g18060.t1">
    <property type="protein sequence ID" value="Pan_g18060.t1"/>
    <property type="gene ID" value="Pan_g18060"/>
</dbReference>
<reference evidence="2" key="2">
    <citation type="submission" date="2020-10" db="UniProtKB">
        <authorList>
            <consortium name="WormBaseParasite"/>
        </authorList>
    </citation>
    <scope>IDENTIFICATION</scope>
</reference>